<keyword evidence="1" id="KW-0472">Membrane</keyword>
<evidence type="ECO:0000256" key="1">
    <source>
        <dbReference type="SAM" id="Phobius"/>
    </source>
</evidence>
<evidence type="ECO:0000313" key="3">
    <source>
        <dbReference type="WBParaSite" id="SMUV_0000132801-mRNA-1"/>
    </source>
</evidence>
<sequence>MLISVMVDLKQQLDVIDYFGPIAVWISFFAIIFIISVTCILWCCVSENDDSTVFAKLVLKLAPGLALHRVKQHLLELAESVNLTSMILFTERNKRRTVTKCNNLCKNGEWVHVHAEYFLTVYVTSTKTYAYSSRKCLCEEGKYKSNFKLNKVGRKKQEKTSGKRIGPEYSFKCIAMLRIEWQRNAVAAVA</sequence>
<organism evidence="2 3">
    <name type="scientific">Syphacia muris</name>
    <dbReference type="NCBI Taxonomy" id="451379"/>
    <lineage>
        <taxon>Eukaryota</taxon>
        <taxon>Metazoa</taxon>
        <taxon>Ecdysozoa</taxon>
        <taxon>Nematoda</taxon>
        <taxon>Chromadorea</taxon>
        <taxon>Rhabditida</taxon>
        <taxon>Spirurina</taxon>
        <taxon>Oxyuridomorpha</taxon>
        <taxon>Oxyuroidea</taxon>
        <taxon>Oxyuridae</taxon>
        <taxon>Syphacia</taxon>
    </lineage>
</organism>
<accession>A0A0N5AB02</accession>
<dbReference type="WBParaSite" id="SMUV_0000132801-mRNA-1">
    <property type="protein sequence ID" value="SMUV_0000132801-mRNA-1"/>
    <property type="gene ID" value="SMUV_0000132801"/>
</dbReference>
<keyword evidence="1" id="KW-1133">Transmembrane helix</keyword>
<feature type="transmembrane region" description="Helical" evidence="1">
    <location>
        <begin position="22"/>
        <end position="45"/>
    </location>
</feature>
<keyword evidence="1" id="KW-0812">Transmembrane</keyword>
<dbReference type="AlphaFoldDB" id="A0A0N5AB02"/>
<reference evidence="3" key="1">
    <citation type="submission" date="2017-02" db="UniProtKB">
        <authorList>
            <consortium name="WormBaseParasite"/>
        </authorList>
    </citation>
    <scope>IDENTIFICATION</scope>
</reference>
<keyword evidence="2" id="KW-1185">Reference proteome</keyword>
<name>A0A0N5AB02_9BILA</name>
<protein>
    <submittedName>
        <fullName evidence="3">Uncharacterized protein</fullName>
    </submittedName>
</protein>
<proteinExistence type="predicted"/>
<evidence type="ECO:0000313" key="2">
    <source>
        <dbReference type="Proteomes" id="UP000046393"/>
    </source>
</evidence>
<dbReference type="Proteomes" id="UP000046393">
    <property type="component" value="Unplaced"/>
</dbReference>
<dbReference type="Pfam" id="PF21525">
    <property type="entry name" value="Nlp36"/>
    <property type="match status" value="1"/>
</dbReference>